<dbReference type="Pfam" id="PF23321">
    <property type="entry name" value="R1_ABCA1"/>
    <property type="match status" value="1"/>
</dbReference>
<feature type="transmembrane region" description="Helical" evidence="7">
    <location>
        <begin position="37"/>
        <end position="57"/>
    </location>
</feature>
<evidence type="ECO:0000256" key="6">
    <source>
        <dbReference type="ARBA" id="ARBA00023136"/>
    </source>
</evidence>
<evidence type="ECO:0000256" key="2">
    <source>
        <dbReference type="ARBA" id="ARBA00022692"/>
    </source>
</evidence>
<dbReference type="PANTHER" id="PTHR19229">
    <property type="entry name" value="ATP-BINDING CASSETTE TRANSPORTER SUBFAMILY A ABCA"/>
    <property type="match status" value="1"/>
</dbReference>
<dbReference type="AlphaFoldDB" id="A0A7R9HRQ2"/>
<keyword evidence="6 7" id="KW-0472">Membrane</keyword>
<evidence type="ECO:0000256" key="1">
    <source>
        <dbReference type="ARBA" id="ARBA00004141"/>
    </source>
</evidence>
<keyword evidence="2 7" id="KW-0812">Transmembrane</keyword>
<evidence type="ECO:0000256" key="5">
    <source>
        <dbReference type="ARBA" id="ARBA00022989"/>
    </source>
</evidence>
<evidence type="ECO:0000256" key="7">
    <source>
        <dbReference type="SAM" id="Phobius"/>
    </source>
</evidence>
<dbReference type="FunFam" id="3.40.50.300:FF:000327">
    <property type="entry name" value="ATP-binding cassette sub-family A member 3"/>
    <property type="match status" value="1"/>
</dbReference>
<evidence type="ECO:0000313" key="9">
    <source>
        <dbReference type="EMBL" id="CAD7431968.1"/>
    </source>
</evidence>
<dbReference type="InterPro" id="IPR003593">
    <property type="entry name" value="AAA+_ATPase"/>
</dbReference>
<dbReference type="CDD" id="cd03263">
    <property type="entry name" value="ABC_subfamily_A"/>
    <property type="match status" value="1"/>
</dbReference>
<reference evidence="9" key="1">
    <citation type="submission" date="2020-11" db="EMBL/GenBank/DDBJ databases">
        <authorList>
            <person name="Tran Van P."/>
        </authorList>
    </citation>
    <scope>NUCLEOTIDE SEQUENCE</scope>
</reference>
<keyword evidence="5 7" id="KW-1133">Transmembrane helix</keyword>
<feature type="domain" description="ABC transporter" evidence="8">
    <location>
        <begin position="217"/>
        <end position="447"/>
    </location>
</feature>
<keyword evidence="3" id="KW-0547">Nucleotide-binding</keyword>
<feature type="transmembrane region" description="Helical" evidence="7">
    <location>
        <begin position="69"/>
        <end position="87"/>
    </location>
</feature>
<dbReference type="SUPFAM" id="SSF52540">
    <property type="entry name" value="P-loop containing nucleoside triphosphate hydrolases"/>
    <property type="match status" value="1"/>
</dbReference>
<dbReference type="InterPro" id="IPR013525">
    <property type="entry name" value="ABC2_TM"/>
</dbReference>
<dbReference type="GO" id="GO:0005524">
    <property type="term" value="F:ATP binding"/>
    <property type="evidence" value="ECO:0007669"/>
    <property type="project" value="UniProtKB-KW"/>
</dbReference>
<dbReference type="GO" id="GO:0140359">
    <property type="term" value="F:ABC-type transporter activity"/>
    <property type="evidence" value="ECO:0007669"/>
    <property type="project" value="InterPro"/>
</dbReference>
<dbReference type="GO" id="GO:0016020">
    <property type="term" value="C:membrane"/>
    <property type="evidence" value="ECO:0007669"/>
    <property type="project" value="UniProtKB-SubCell"/>
</dbReference>
<evidence type="ECO:0000256" key="3">
    <source>
        <dbReference type="ARBA" id="ARBA00022741"/>
    </source>
</evidence>
<dbReference type="Pfam" id="PF00005">
    <property type="entry name" value="ABC_tran"/>
    <property type="match status" value="1"/>
</dbReference>
<dbReference type="InterPro" id="IPR026082">
    <property type="entry name" value="ABCA"/>
</dbReference>
<dbReference type="InterPro" id="IPR027417">
    <property type="entry name" value="P-loop_NTPase"/>
</dbReference>
<sequence>MPGRVLLVILCFGLAMLPLTYLLSFFFSIPASGYTRLVMINVITGLATLIIVTTFKAPALDLVDVGKSLEWVFLVLFPLFSLGTAISNLNSNYNLLKACEPFKNQCENQTENVCCSNTLQCPGGVCIEMVDNYLDWSSPGIGRNIVFFLLGAVVYFGLLLLIEFRVFENILYRTRMIGFKRRKIPGASEEPDDSDVAEERARIRMGNPDILRKTNDLLLSDVSKFYGNFQAVDQLCVGVKRGECFGLLGVNGAGKTSTFKMLTGDEKISGGEAYVNGLSLKTHMKQAHQIIGYCPQFDALIDNLTGRETLQMYCLLRGIPNSEIPQIINKLADDLMFTKHIDKKVMAYSGGNKRKLSTAVALVGDPPVVYLDEPTTGMDVVAKRHLWNVICQVRDSGKCIVLTSHSMEECEALCTRIAIMVNGRFKCLGSPQHLKSKFAEGYTLTIKVNNNSETDIQAVKEFVKTSLQDAMLREEREGLMTYYIANTTLTWSKMFGMMEEAKTRLSIEDYSLGQTSLEQVRYAFLLLVPRKR</sequence>
<evidence type="ECO:0000256" key="4">
    <source>
        <dbReference type="ARBA" id="ARBA00022840"/>
    </source>
</evidence>
<dbReference type="PROSITE" id="PS50893">
    <property type="entry name" value="ABC_TRANSPORTER_2"/>
    <property type="match status" value="1"/>
</dbReference>
<dbReference type="SMART" id="SM00382">
    <property type="entry name" value="AAA"/>
    <property type="match status" value="1"/>
</dbReference>
<dbReference type="GO" id="GO:0016887">
    <property type="term" value="F:ATP hydrolysis activity"/>
    <property type="evidence" value="ECO:0007669"/>
    <property type="project" value="InterPro"/>
</dbReference>
<organism evidence="9">
    <name type="scientific">Timema monikensis</name>
    <dbReference type="NCBI Taxonomy" id="170555"/>
    <lineage>
        <taxon>Eukaryota</taxon>
        <taxon>Metazoa</taxon>
        <taxon>Ecdysozoa</taxon>
        <taxon>Arthropoda</taxon>
        <taxon>Hexapoda</taxon>
        <taxon>Insecta</taxon>
        <taxon>Pterygota</taxon>
        <taxon>Neoptera</taxon>
        <taxon>Polyneoptera</taxon>
        <taxon>Phasmatodea</taxon>
        <taxon>Timematodea</taxon>
        <taxon>Timematoidea</taxon>
        <taxon>Timematidae</taxon>
        <taxon>Timema</taxon>
    </lineage>
</organism>
<dbReference type="InterPro" id="IPR056264">
    <property type="entry name" value="R2_ABCA1-4-like"/>
</dbReference>
<dbReference type="EMBL" id="OB795272">
    <property type="protein sequence ID" value="CAD7431968.1"/>
    <property type="molecule type" value="Genomic_DNA"/>
</dbReference>
<comment type="subcellular location">
    <subcellularLocation>
        <location evidence="1">Membrane</location>
        <topology evidence="1">Multi-pass membrane protein</topology>
    </subcellularLocation>
</comment>
<name>A0A7R9HRQ2_9NEOP</name>
<dbReference type="Gene3D" id="3.40.50.300">
    <property type="entry name" value="P-loop containing nucleotide triphosphate hydrolases"/>
    <property type="match status" value="1"/>
</dbReference>
<evidence type="ECO:0000259" key="8">
    <source>
        <dbReference type="PROSITE" id="PS50893"/>
    </source>
</evidence>
<dbReference type="GO" id="GO:0005319">
    <property type="term" value="F:lipid transporter activity"/>
    <property type="evidence" value="ECO:0007669"/>
    <property type="project" value="TreeGrafter"/>
</dbReference>
<protein>
    <recommendedName>
        <fullName evidence="8">ABC transporter domain-containing protein</fullName>
    </recommendedName>
</protein>
<proteinExistence type="predicted"/>
<dbReference type="PANTHER" id="PTHR19229:SF250">
    <property type="entry name" value="ABC TRANSPORTER DOMAIN-CONTAINING PROTEIN-RELATED"/>
    <property type="match status" value="1"/>
</dbReference>
<dbReference type="Pfam" id="PF12698">
    <property type="entry name" value="ABC2_membrane_3"/>
    <property type="match status" value="1"/>
</dbReference>
<accession>A0A7R9HRQ2</accession>
<dbReference type="InterPro" id="IPR003439">
    <property type="entry name" value="ABC_transporter-like_ATP-bd"/>
</dbReference>
<gene>
    <name evidence="9" type="ORF">TMSB3V08_LOCUS8688</name>
</gene>
<feature type="transmembrane region" description="Helical" evidence="7">
    <location>
        <begin position="145"/>
        <end position="167"/>
    </location>
</feature>
<feature type="transmembrane region" description="Helical" evidence="7">
    <location>
        <begin position="7"/>
        <end position="31"/>
    </location>
</feature>
<keyword evidence="4" id="KW-0067">ATP-binding</keyword>